<comment type="similarity">
    <text evidence="1 5">Belongs to the FliD family.</text>
</comment>
<keyword evidence="8" id="KW-0282">Flagellum</keyword>
<dbReference type="InterPro" id="IPR003481">
    <property type="entry name" value="FliD_N"/>
</dbReference>
<keyword evidence="8" id="KW-0969">Cilium</keyword>
<evidence type="ECO:0000256" key="3">
    <source>
        <dbReference type="ARBA" id="ARBA00023054"/>
    </source>
</evidence>
<evidence type="ECO:0000259" key="7">
    <source>
        <dbReference type="Pfam" id="PF07195"/>
    </source>
</evidence>
<evidence type="ECO:0000256" key="5">
    <source>
        <dbReference type="RuleBase" id="RU362066"/>
    </source>
</evidence>
<dbReference type="Gene3D" id="3.30.70.2120">
    <property type="match status" value="1"/>
</dbReference>
<evidence type="ECO:0000313" key="9">
    <source>
        <dbReference type="Proteomes" id="UP001229209"/>
    </source>
</evidence>
<dbReference type="Pfam" id="PF02465">
    <property type="entry name" value="FliD_N"/>
    <property type="match status" value="1"/>
</dbReference>
<organism evidence="8 9">
    <name type="scientific">Alicyclobacillus tolerans</name>
    <dbReference type="NCBI Taxonomy" id="90970"/>
    <lineage>
        <taxon>Bacteria</taxon>
        <taxon>Bacillati</taxon>
        <taxon>Bacillota</taxon>
        <taxon>Bacilli</taxon>
        <taxon>Bacillales</taxon>
        <taxon>Alicyclobacillaceae</taxon>
        <taxon>Alicyclobacillus</taxon>
    </lineage>
</organism>
<protein>
    <recommendedName>
        <fullName evidence="5">Flagellar hook-associated protein 2</fullName>
        <shortName evidence="5">HAP2</shortName>
    </recommendedName>
    <alternativeName>
        <fullName evidence="5">Flagellar cap protein</fullName>
    </alternativeName>
</protein>
<comment type="caution">
    <text evidence="8">The sequence shown here is derived from an EMBL/GenBank/DDBJ whole genome shotgun (WGS) entry which is preliminary data.</text>
</comment>
<dbReference type="PANTHER" id="PTHR30288:SF0">
    <property type="entry name" value="FLAGELLAR HOOK-ASSOCIATED PROTEIN 2"/>
    <property type="match status" value="1"/>
</dbReference>
<dbReference type="RefSeq" id="WP_306954306.1">
    <property type="nucleotide sequence ID" value="NZ_JAURUO010000007.1"/>
</dbReference>
<evidence type="ECO:0000256" key="4">
    <source>
        <dbReference type="ARBA" id="ARBA00023143"/>
    </source>
</evidence>
<dbReference type="Proteomes" id="UP001229209">
    <property type="component" value="Unassembled WGS sequence"/>
</dbReference>
<keyword evidence="9" id="KW-1185">Reference proteome</keyword>
<reference evidence="8 9" key="1">
    <citation type="submission" date="2023-07" db="EMBL/GenBank/DDBJ databases">
        <title>Genomic Encyclopedia of Type Strains, Phase IV (KMG-IV): sequencing the most valuable type-strain genomes for metagenomic binning, comparative biology and taxonomic classification.</title>
        <authorList>
            <person name="Goeker M."/>
        </authorList>
    </citation>
    <scope>NUCLEOTIDE SEQUENCE [LARGE SCALE GENOMIC DNA]</scope>
    <source>
        <strain evidence="8 9">DSM 25924</strain>
    </source>
</reference>
<proteinExistence type="inferred from homology"/>
<keyword evidence="8" id="KW-0966">Cell projection</keyword>
<comment type="subunit">
    <text evidence="2 5">Homopentamer.</text>
</comment>
<sequence>MSFNALQALNTISNPGGIGLPVTQYAQAMQQALTQQLTTAPQTQLDTLQTQQSALSALQTALQTFQNATYTLASSQSWDSVSATSSDSSAFSATTSAGAQVGSYTVQVTQLASYQTTIQTSNAQSSATGTSTLSAGSLTINPVSGSSNSSASISITSGESLSSIASAINADTSSTGVQAQILDTTNGYVLSLSSSQTGASNGFTITDTVSGSSTGQFGFTNESTAQNANMTIDGQSFTSSTNTFSQAIPNVTITVSGTTSSSQTLSITSDPSSAEKAVQTWMSAYNTLIDLVNKDTAYTPGSSSGSAGKSGPLFTDPNATGLLSQLPQALNSVISTVSSSVNSLASVGIVINPTNGHLEFQSSSGYSFSGSQFTGTLQNGQTMFENAMSQNAQAVQQLFGVVQSSASTAIPTSGVLGQMNQTLNTFLDGNNGQSPLQGDINALAAQQTNIQNYLNQINQQIQQQVQNFTNQLNQLNLAMQQSQAQMQQLSALMGGSSSSGGSSGSPVL</sequence>
<comment type="subcellular location">
    <subcellularLocation>
        <location evidence="5">Secreted</location>
    </subcellularLocation>
    <subcellularLocation>
        <location evidence="5">Bacterial flagellum</location>
    </subcellularLocation>
</comment>
<keyword evidence="3 5" id="KW-0175">Coiled coil</keyword>
<feature type="domain" description="Flagellar hook-associated protein 2 N-terminal" evidence="6">
    <location>
        <begin position="19"/>
        <end position="114"/>
    </location>
</feature>
<dbReference type="EMBL" id="JAURUO010000007">
    <property type="protein sequence ID" value="MDP9728644.1"/>
    <property type="molecule type" value="Genomic_DNA"/>
</dbReference>
<feature type="coiled-coil region" evidence="5">
    <location>
        <begin position="443"/>
        <end position="492"/>
    </location>
</feature>
<dbReference type="PANTHER" id="PTHR30288">
    <property type="entry name" value="FLAGELLAR CAP/ASSEMBLY PROTEIN FLID"/>
    <property type="match status" value="1"/>
</dbReference>
<evidence type="ECO:0000259" key="6">
    <source>
        <dbReference type="Pfam" id="PF02465"/>
    </source>
</evidence>
<evidence type="ECO:0000256" key="1">
    <source>
        <dbReference type="ARBA" id="ARBA00009764"/>
    </source>
</evidence>
<feature type="domain" description="Flagellar hook-associated protein 2 C-terminal" evidence="7">
    <location>
        <begin position="225"/>
        <end position="483"/>
    </location>
</feature>
<gene>
    <name evidence="8" type="ORF">J2S04_001594</name>
</gene>
<evidence type="ECO:0000256" key="2">
    <source>
        <dbReference type="ARBA" id="ARBA00011255"/>
    </source>
</evidence>
<dbReference type="InterPro" id="IPR010810">
    <property type="entry name" value="Flagellin_hook_IN_motif"/>
</dbReference>
<dbReference type="InterPro" id="IPR040026">
    <property type="entry name" value="FliD"/>
</dbReference>
<keyword evidence="4 5" id="KW-0975">Bacterial flagellum</keyword>
<dbReference type="InterPro" id="IPR010809">
    <property type="entry name" value="FliD_C"/>
</dbReference>
<name>A0ABT9LWL9_9BACL</name>
<dbReference type="Pfam" id="PF07195">
    <property type="entry name" value="FliD_C"/>
    <property type="match status" value="1"/>
</dbReference>
<comment type="function">
    <text evidence="5">Required for morphogenesis and for the elongation of the flagellar filament by facilitating polymerization of the flagellin monomers at the tip of growing filament. Forms a capping structure, which prevents flagellin subunits (transported through the central channel of the flagellum) from leaking out without polymerization at the distal end.</text>
</comment>
<keyword evidence="5" id="KW-0964">Secreted</keyword>
<accession>A0ABT9LWL9</accession>
<evidence type="ECO:0000313" key="8">
    <source>
        <dbReference type="EMBL" id="MDP9728644.1"/>
    </source>
</evidence>
<dbReference type="Pfam" id="PF07196">
    <property type="entry name" value="Flagellin_IN"/>
    <property type="match status" value="1"/>
</dbReference>